<feature type="transmembrane region" description="Helical" evidence="6">
    <location>
        <begin position="53"/>
        <end position="75"/>
    </location>
</feature>
<reference evidence="8 9" key="1">
    <citation type="submission" date="2014-12" db="EMBL/GenBank/DDBJ databases">
        <title>Genome sequencing of Microbacterium hominis TPW29.</title>
        <authorList>
            <person name="Tan P.W."/>
            <person name="Chan K.-G."/>
        </authorList>
    </citation>
    <scope>NUCLEOTIDE SEQUENCE [LARGE SCALE GENOMIC DNA]</scope>
    <source>
        <strain evidence="8 9">TPW29</strain>
    </source>
</reference>
<accession>A0A0B4CSP4</accession>
<gene>
    <name evidence="8" type="ORF">RM52_10300</name>
</gene>
<feature type="domain" description="NfeD-like C-terminal" evidence="7">
    <location>
        <begin position="90"/>
        <end position="150"/>
    </location>
</feature>
<feature type="compositionally biased region" description="Low complexity" evidence="5">
    <location>
        <begin position="150"/>
        <end position="164"/>
    </location>
</feature>
<comment type="caution">
    <text evidence="8">The sequence shown here is derived from an EMBL/GenBank/DDBJ whole genome shotgun (WGS) entry which is preliminary data.</text>
</comment>
<evidence type="ECO:0000313" key="9">
    <source>
        <dbReference type="Proteomes" id="UP000031202"/>
    </source>
</evidence>
<evidence type="ECO:0000256" key="1">
    <source>
        <dbReference type="ARBA" id="ARBA00004141"/>
    </source>
</evidence>
<dbReference type="GO" id="GO:0005886">
    <property type="term" value="C:plasma membrane"/>
    <property type="evidence" value="ECO:0007669"/>
    <property type="project" value="TreeGrafter"/>
</dbReference>
<dbReference type="Gene3D" id="2.40.50.140">
    <property type="entry name" value="Nucleic acid-binding proteins"/>
    <property type="match status" value="1"/>
</dbReference>
<comment type="subcellular location">
    <subcellularLocation>
        <location evidence="1">Membrane</location>
        <topology evidence="1">Multi-pass membrane protein</topology>
    </subcellularLocation>
</comment>
<dbReference type="Pfam" id="PF01957">
    <property type="entry name" value="NfeD"/>
    <property type="match status" value="1"/>
</dbReference>
<keyword evidence="4 6" id="KW-0472">Membrane</keyword>
<dbReference type="InterPro" id="IPR052165">
    <property type="entry name" value="Membrane_assoc_protease"/>
</dbReference>
<name>A0A0B4CSP4_9MICO</name>
<evidence type="ECO:0000256" key="6">
    <source>
        <dbReference type="SAM" id="Phobius"/>
    </source>
</evidence>
<dbReference type="EMBL" id="JWSZ01000012">
    <property type="protein sequence ID" value="KIC57401.1"/>
    <property type="molecule type" value="Genomic_DNA"/>
</dbReference>
<evidence type="ECO:0000256" key="4">
    <source>
        <dbReference type="ARBA" id="ARBA00023136"/>
    </source>
</evidence>
<dbReference type="Proteomes" id="UP000031202">
    <property type="component" value="Unassembled WGS sequence"/>
</dbReference>
<evidence type="ECO:0000256" key="3">
    <source>
        <dbReference type="ARBA" id="ARBA00022989"/>
    </source>
</evidence>
<protein>
    <submittedName>
        <fullName evidence="8">Membrane protein</fullName>
    </submittedName>
</protein>
<feature type="region of interest" description="Disordered" evidence="5">
    <location>
        <begin position="150"/>
        <end position="171"/>
    </location>
</feature>
<sequence>MLPDLTQYLWIAWLVLAVAFVIIELLTLEFTFLMLAAGSVIGGLGTNLLGGPWWLQVLLAAAVSALLLFTIRPLLLKALHRSSQPHPTNVDALYGMAARVTTPFVDGRGFVRLDNGELWTAELAPASPAFSAGDRVVVTAIRGATVEVAPLPSSPAAGSSAASDSPERSAD</sequence>
<dbReference type="InterPro" id="IPR002810">
    <property type="entry name" value="NfeD-like_C"/>
</dbReference>
<keyword evidence="3 6" id="KW-1133">Transmembrane helix</keyword>
<dbReference type="PANTHER" id="PTHR33507">
    <property type="entry name" value="INNER MEMBRANE PROTEIN YBBJ"/>
    <property type="match status" value="1"/>
</dbReference>
<dbReference type="InterPro" id="IPR012340">
    <property type="entry name" value="NA-bd_OB-fold"/>
</dbReference>
<evidence type="ECO:0000256" key="5">
    <source>
        <dbReference type="SAM" id="MobiDB-lite"/>
    </source>
</evidence>
<dbReference type="RefSeq" id="WP_036316504.1">
    <property type="nucleotide sequence ID" value="NZ_JWSZ01000012.1"/>
</dbReference>
<feature type="transmembrane region" description="Helical" evidence="6">
    <location>
        <begin position="12"/>
        <end position="41"/>
    </location>
</feature>
<evidence type="ECO:0000259" key="7">
    <source>
        <dbReference type="Pfam" id="PF01957"/>
    </source>
</evidence>
<dbReference type="AlphaFoldDB" id="A0A0B4CSP4"/>
<organism evidence="8 9">
    <name type="scientific">Microbacterium hominis</name>
    <dbReference type="NCBI Taxonomy" id="162426"/>
    <lineage>
        <taxon>Bacteria</taxon>
        <taxon>Bacillati</taxon>
        <taxon>Actinomycetota</taxon>
        <taxon>Actinomycetes</taxon>
        <taxon>Micrococcales</taxon>
        <taxon>Microbacteriaceae</taxon>
        <taxon>Microbacterium</taxon>
    </lineage>
</organism>
<dbReference type="PANTHER" id="PTHR33507:SF3">
    <property type="entry name" value="INNER MEMBRANE PROTEIN YBBJ"/>
    <property type="match status" value="1"/>
</dbReference>
<proteinExistence type="predicted"/>
<keyword evidence="2 6" id="KW-0812">Transmembrane</keyword>
<evidence type="ECO:0000256" key="2">
    <source>
        <dbReference type="ARBA" id="ARBA00022692"/>
    </source>
</evidence>
<evidence type="ECO:0000313" key="8">
    <source>
        <dbReference type="EMBL" id="KIC57401.1"/>
    </source>
</evidence>